<feature type="compositionally biased region" description="Basic and acidic residues" evidence="1">
    <location>
        <begin position="202"/>
        <end position="214"/>
    </location>
</feature>
<feature type="compositionally biased region" description="Low complexity" evidence="1">
    <location>
        <begin position="284"/>
        <end position="304"/>
    </location>
</feature>
<gene>
    <name evidence="2" type="ORF">SBRY_30164</name>
</gene>
<feature type="compositionally biased region" description="Gly residues" evidence="1">
    <location>
        <begin position="261"/>
        <end position="273"/>
    </location>
</feature>
<feature type="compositionally biased region" description="Basic residues" evidence="1">
    <location>
        <begin position="305"/>
        <end position="326"/>
    </location>
</feature>
<keyword evidence="2" id="KW-0378">Hydrolase</keyword>
<feature type="compositionally biased region" description="Low complexity" evidence="1">
    <location>
        <begin position="98"/>
        <end position="108"/>
    </location>
</feature>
<dbReference type="GO" id="GO:0003935">
    <property type="term" value="F:GTP cyclohydrolase II activity"/>
    <property type="evidence" value="ECO:0007669"/>
    <property type="project" value="UniProtKB-EC"/>
</dbReference>
<dbReference type="EC" id="4.1.99.12" evidence="2"/>
<evidence type="ECO:0000256" key="1">
    <source>
        <dbReference type="SAM" id="MobiDB-lite"/>
    </source>
</evidence>
<organism evidence="2 3">
    <name type="scientific">Actinacidiphila bryophytorum</name>
    <dbReference type="NCBI Taxonomy" id="1436133"/>
    <lineage>
        <taxon>Bacteria</taxon>
        <taxon>Bacillati</taxon>
        <taxon>Actinomycetota</taxon>
        <taxon>Actinomycetes</taxon>
        <taxon>Kitasatosporales</taxon>
        <taxon>Streptomycetaceae</taxon>
        <taxon>Actinacidiphila</taxon>
    </lineage>
</organism>
<sequence>MGRHGGARRERRPVAAGHRADGALGDEGRGCGLPAAAPPARPAGPGRAGGGVLAGVQGARQGAGDGTRRARAPGRGARARRAAHTGAGARRGERAAGGRRAAAAFPARRGTRLPRADLQLAGRRAGAARLGTLDRPLRGRGDQPAAGPGPVDRTARGPGGTGRQDRGHRGAGARGVRRPAHPRQAVRPRRLRRPGIAHPAGLRRDHPAARRERPGLPGRGAGGVRGHRHRPVAGPLLRRPGRRTRGRAAAVRPRDGDRGQDGGVGRAGPGAGGQHPLRPRLHAARPGVAAAGPRVVRPPGTRRQPGLRRPRSRGRVRLRHQRHAAQCHRGPPRPGPGQGAARVHTLTGCEDASRTSQ</sequence>
<feature type="compositionally biased region" description="Basic residues" evidence="1">
    <location>
        <begin position="169"/>
        <end position="195"/>
    </location>
</feature>
<feature type="compositionally biased region" description="Basic residues" evidence="1">
    <location>
        <begin position="1"/>
        <end position="11"/>
    </location>
</feature>
<proteinExistence type="predicted"/>
<dbReference type="Proteomes" id="UP001153328">
    <property type="component" value="Unassembled WGS sequence"/>
</dbReference>
<protein>
    <submittedName>
        <fullName evidence="2">3,4-dihydroxy-2-butanone 4-phosphate synthase / GTP cyclohydrolase II</fullName>
        <ecNumber evidence="2">3.5.4.25</ecNumber>
        <ecNumber evidence="2">4.1.99.12</ecNumber>
    </submittedName>
</protein>
<dbReference type="AlphaFoldDB" id="A0A9W4H0H9"/>
<name>A0A9W4H0H9_9ACTN</name>
<evidence type="ECO:0000313" key="3">
    <source>
        <dbReference type="Proteomes" id="UP001153328"/>
    </source>
</evidence>
<reference evidence="2" key="1">
    <citation type="submission" date="2021-06" db="EMBL/GenBank/DDBJ databases">
        <authorList>
            <person name="Arsene-Ploetze F."/>
        </authorList>
    </citation>
    <scope>NUCLEOTIDE SEQUENCE</scope>
    <source>
        <strain evidence="2">SBRY1</strain>
    </source>
</reference>
<dbReference type="GO" id="GO:0008686">
    <property type="term" value="F:3,4-dihydroxy-2-butanone-4-phosphate synthase activity"/>
    <property type="evidence" value="ECO:0007669"/>
    <property type="project" value="UniProtKB-EC"/>
</dbReference>
<comment type="caution">
    <text evidence="2">The sequence shown here is derived from an EMBL/GenBank/DDBJ whole genome shotgun (WGS) entry which is preliminary data.</text>
</comment>
<feature type="compositionally biased region" description="Basic and acidic residues" evidence="1">
    <location>
        <begin position="18"/>
        <end position="29"/>
    </location>
</feature>
<feature type="compositionally biased region" description="Basic residues" evidence="1">
    <location>
        <begin position="69"/>
        <end position="83"/>
    </location>
</feature>
<keyword evidence="2" id="KW-0456">Lyase</keyword>
<dbReference type="EC" id="3.5.4.25" evidence="2"/>
<dbReference type="EMBL" id="CAJVAX010000017">
    <property type="protein sequence ID" value="CAG7637830.1"/>
    <property type="molecule type" value="Genomic_DNA"/>
</dbReference>
<accession>A0A9W4H0H9</accession>
<feature type="compositionally biased region" description="Low complexity" evidence="1">
    <location>
        <begin position="116"/>
        <end position="134"/>
    </location>
</feature>
<feature type="region of interest" description="Disordered" evidence="1">
    <location>
        <begin position="1"/>
        <end position="342"/>
    </location>
</feature>
<keyword evidence="3" id="KW-1185">Reference proteome</keyword>
<evidence type="ECO:0000313" key="2">
    <source>
        <dbReference type="EMBL" id="CAG7637830.1"/>
    </source>
</evidence>